<feature type="compositionally biased region" description="Low complexity" evidence="1">
    <location>
        <begin position="652"/>
        <end position="680"/>
    </location>
</feature>
<dbReference type="AlphaFoldDB" id="A0A8W8MK78"/>
<accession>A0A8W8MK78</accession>
<feature type="compositionally biased region" description="Polar residues" evidence="1">
    <location>
        <begin position="393"/>
        <end position="403"/>
    </location>
</feature>
<feature type="region of interest" description="Disordered" evidence="1">
    <location>
        <begin position="378"/>
        <end position="416"/>
    </location>
</feature>
<feature type="region of interest" description="Disordered" evidence="1">
    <location>
        <begin position="651"/>
        <end position="683"/>
    </location>
</feature>
<evidence type="ECO:0000313" key="4">
    <source>
        <dbReference type="Proteomes" id="UP000005408"/>
    </source>
</evidence>
<sequence>MQTMECSSEVSEAMRKINSLPHYFRHSLVGAGLALVGVGVGIANFVVGVDNGPFHLTGGSFFPGILIGICAILGYQLYQTGNAHQGSGEIVFKAKCLFIAHYVMSLLTAILSVAFIALPIVGIVWCSGEVSHYYVRINRVNYKKNVTCPDNKTAALVTGGLAALDSFLICAWLVKKTNISRKKNAVFQNEFIRTEECKPMKSDDPEALSATEVRKMKKLSKRRTLLFIPSFRKKSIKLFREDSAQPDTSKLPKDSDSGRDSDSVISGDSKTDSLSIRSSLSSLDSGIGSTSNSSSSLMSRALTDIPDVICEESRGRAPIASPGDDSMLEDPSGDSRVDSPTDVTNVEISREDNSASSFHTLSDSCSCDSCDDSCSDSDNSVRADDSSDSDSDLGSTIRTITPISQRSSSTDSDSDIDECSSFLRQDKCFLPAASLKSRNSIVHTNSVNRGNRIKTNGSVIKKDSRQQLVTPLPTYARSHHAKFFPTVHNSSKIVSNTSSAFKSFNSSNDSLVDSVSSSGTVTSCGSIQRNRISYCEPDIIPKSETRLHCSESDRRHRQKLRSPILQVRNKSLNQEVLEEATVKMVPDLPPDSSKSLEDVQQSMQNTAYWVSNSRYSSQPDDSATFIKDKPDISERELCKEIIGIYFSEMDSDSSLSSSCLENSLDGEDSTSSSSSSGDSTCLPRTLETNLDDFSTAVYIPAKASEAHTRKISSAKVTKTVSTVKSRPDPHRAAMTNSQKGGGLCCKDKPVPKLSEHEVDTITKLHTICNGQRVVQYLNMAESPMVHFPPPKRASRIIWNPDLEDDSLNPHSPRHTPTKPRSVLRQRPEDFTFPFVEDKPSPIVITRVRRSKSMSRASKEWPW</sequence>
<keyword evidence="2" id="KW-0812">Transmembrane</keyword>
<feature type="compositionally biased region" description="Basic and acidic residues" evidence="1">
    <location>
        <begin position="250"/>
        <end position="262"/>
    </location>
</feature>
<reference evidence="3" key="1">
    <citation type="submission" date="2022-08" db="UniProtKB">
        <authorList>
            <consortium name="EnsemblMetazoa"/>
        </authorList>
    </citation>
    <scope>IDENTIFICATION</scope>
    <source>
        <strain evidence="3">05x7-T-G4-1.051#20</strain>
    </source>
</reference>
<evidence type="ECO:0000313" key="3">
    <source>
        <dbReference type="EnsemblMetazoa" id="G32711.1:cds"/>
    </source>
</evidence>
<keyword evidence="2" id="KW-1133">Transmembrane helix</keyword>
<feature type="compositionally biased region" description="Basic residues" evidence="1">
    <location>
        <begin position="811"/>
        <end position="823"/>
    </location>
</feature>
<feature type="region of interest" description="Disordered" evidence="1">
    <location>
        <begin position="314"/>
        <end position="342"/>
    </location>
</feature>
<proteinExistence type="predicted"/>
<evidence type="ECO:0000256" key="1">
    <source>
        <dbReference type="SAM" id="MobiDB-lite"/>
    </source>
</evidence>
<feature type="transmembrane region" description="Helical" evidence="2">
    <location>
        <begin position="99"/>
        <end position="125"/>
    </location>
</feature>
<keyword evidence="4" id="KW-1185">Reference proteome</keyword>
<name>A0A8W8MK78_MAGGI</name>
<evidence type="ECO:0000256" key="2">
    <source>
        <dbReference type="SAM" id="Phobius"/>
    </source>
</evidence>
<feature type="region of interest" description="Disordered" evidence="1">
    <location>
        <begin position="803"/>
        <end position="827"/>
    </location>
</feature>
<feature type="region of interest" description="Disordered" evidence="1">
    <location>
        <begin position="717"/>
        <end position="741"/>
    </location>
</feature>
<protein>
    <submittedName>
        <fullName evidence="3">Uncharacterized protein</fullName>
    </submittedName>
</protein>
<dbReference type="Proteomes" id="UP000005408">
    <property type="component" value="Unassembled WGS sequence"/>
</dbReference>
<feature type="region of interest" description="Disordered" evidence="1">
    <location>
        <begin position="242"/>
        <end position="298"/>
    </location>
</feature>
<feature type="transmembrane region" description="Helical" evidence="2">
    <location>
        <begin position="59"/>
        <end position="78"/>
    </location>
</feature>
<feature type="transmembrane region" description="Helical" evidence="2">
    <location>
        <begin position="23"/>
        <end position="47"/>
    </location>
</feature>
<feature type="compositionally biased region" description="Low complexity" evidence="1">
    <location>
        <begin position="272"/>
        <end position="298"/>
    </location>
</feature>
<dbReference type="EnsemblMetazoa" id="G32711.1">
    <property type="protein sequence ID" value="G32711.1:cds"/>
    <property type="gene ID" value="G32711"/>
</dbReference>
<keyword evidence="2" id="KW-0472">Membrane</keyword>
<organism evidence="3 4">
    <name type="scientific">Magallana gigas</name>
    <name type="common">Pacific oyster</name>
    <name type="synonym">Crassostrea gigas</name>
    <dbReference type="NCBI Taxonomy" id="29159"/>
    <lineage>
        <taxon>Eukaryota</taxon>
        <taxon>Metazoa</taxon>
        <taxon>Spiralia</taxon>
        <taxon>Lophotrochozoa</taxon>
        <taxon>Mollusca</taxon>
        <taxon>Bivalvia</taxon>
        <taxon>Autobranchia</taxon>
        <taxon>Pteriomorphia</taxon>
        <taxon>Ostreida</taxon>
        <taxon>Ostreoidea</taxon>
        <taxon>Ostreidae</taxon>
        <taxon>Magallana</taxon>
    </lineage>
</organism>